<dbReference type="STRING" id="1842532.A7E78_03565"/>
<keyword evidence="1" id="KW-0472">Membrane</keyword>
<dbReference type="PANTHER" id="PTHR28008">
    <property type="entry name" value="DOMAIN PROTEIN, PUTATIVE (AFU_ORTHOLOGUE AFUA_3G10980)-RELATED"/>
    <property type="match status" value="1"/>
</dbReference>
<protein>
    <recommendedName>
        <fullName evidence="2">VanZ-like domain-containing protein</fullName>
    </recommendedName>
</protein>
<sequence>MTLNMEPCFWAPTSHLFKRGRQFPSNSEKFMIQFDGRFRLLLFIFAALVILGLSVMPNPPVPQSGILSWDKAQHAFAYAFLMILGGWAFLPMTPSRLDAWRYALFIVVGYGALMEGAQALLTRGRSGDLADILANALGGLVIYIPIWLLYCRKFNGGKEKR</sequence>
<gene>
    <name evidence="3" type="ORF">A7E78_03565</name>
</gene>
<proteinExistence type="predicted"/>
<feature type="transmembrane region" description="Helical" evidence="1">
    <location>
        <begin position="99"/>
        <end position="120"/>
    </location>
</feature>
<dbReference type="PANTHER" id="PTHR28008:SF1">
    <property type="entry name" value="DOMAIN PROTEIN, PUTATIVE (AFU_ORTHOLOGUE AFUA_3G10980)-RELATED"/>
    <property type="match status" value="1"/>
</dbReference>
<dbReference type="Proteomes" id="UP000182517">
    <property type="component" value="Chromosome"/>
</dbReference>
<dbReference type="Pfam" id="PF04892">
    <property type="entry name" value="VanZ"/>
    <property type="match status" value="1"/>
</dbReference>
<organism evidence="3 4">
    <name type="scientific">Syntrophotalea acetylenivorans</name>
    <dbReference type="NCBI Taxonomy" id="1842532"/>
    <lineage>
        <taxon>Bacteria</taxon>
        <taxon>Pseudomonadati</taxon>
        <taxon>Thermodesulfobacteriota</taxon>
        <taxon>Desulfuromonadia</taxon>
        <taxon>Desulfuromonadales</taxon>
        <taxon>Syntrophotaleaceae</taxon>
        <taxon>Syntrophotalea</taxon>
    </lineage>
</organism>
<name>A0A1L3GM68_9BACT</name>
<dbReference type="KEGG" id="pef:A7E78_03565"/>
<keyword evidence="1" id="KW-1133">Transmembrane helix</keyword>
<feature type="transmembrane region" description="Helical" evidence="1">
    <location>
        <begin position="132"/>
        <end position="151"/>
    </location>
</feature>
<feature type="transmembrane region" description="Helical" evidence="1">
    <location>
        <begin position="75"/>
        <end position="92"/>
    </location>
</feature>
<keyword evidence="4" id="KW-1185">Reference proteome</keyword>
<reference evidence="3 4" key="1">
    <citation type="journal article" date="2017" name="Genome Announc.">
        <title>Complete Genome Sequences of Two Acetylene-Fermenting Pelobacter acetylenicus Strains.</title>
        <authorList>
            <person name="Sutton J.M."/>
            <person name="Baesman S.M."/>
            <person name="Fierst J.L."/>
            <person name="Poret-Peterson A.T."/>
            <person name="Oremland R.S."/>
            <person name="Dunlap D.S."/>
            <person name="Akob D.M."/>
        </authorList>
    </citation>
    <scope>NUCLEOTIDE SEQUENCE [LARGE SCALE GENOMIC DNA]</scope>
    <source>
        <strain evidence="3 4">SFB93</strain>
    </source>
</reference>
<dbReference type="NCBIfam" id="NF037970">
    <property type="entry name" value="vanZ_1"/>
    <property type="match status" value="1"/>
</dbReference>
<keyword evidence="1" id="KW-0812">Transmembrane</keyword>
<accession>A0A1L3GM68</accession>
<feature type="transmembrane region" description="Helical" evidence="1">
    <location>
        <begin position="38"/>
        <end position="55"/>
    </location>
</feature>
<evidence type="ECO:0000256" key="1">
    <source>
        <dbReference type="SAM" id="Phobius"/>
    </source>
</evidence>
<evidence type="ECO:0000313" key="4">
    <source>
        <dbReference type="Proteomes" id="UP000182517"/>
    </source>
</evidence>
<evidence type="ECO:0000259" key="2">
    <source>
        <dbReference type="Pfam" id="PF04892"/>
    </source>
</evidence>
<dbReference type="AlphaFoldDB" id="A0A1L3GM68"/>
<evidence type="ECO:0000313" key="3">
    <source>
        <dbReference type="EMBL" id="APG26990.1"/>
    </source>
</evidence>
<dbReference type="EMBL" id="CP015519">
    <property type="protein sequence ID" value="APG26990.1"/>
    <property type="molecule type" value="Genomic_DNA"/>
</dbReference>
<dbReference type="InterPro" id="IPR006976">
    <property type="entry name" value="VanZ-like"/>
</dbReference>
<feature type="domain" description="VanZ-like" evidence="2">
    <location>
        <begin position="75"/>
        <end position="148"/>
    </location>
</feature>